<dbReference type="EMBL" id="CM017327">
    <property type="protein sequence ID" value="KAE8099577.1"/>
    <property type="molecule type" value="Genomic_DNA"/>
</dbReference>
<reference evidence="1 2" key="1">
    <citation type="submission" date="2019-06" db="EMBL/GenBank/DDBJ databases">
        <title>A chromosomal-level reference genome of Carpinus fangiana (Coryloideae, Betulaceae).</title>
        <authorList>
            <person name="Yang X."/>
            <person name="Wang Z."/>
            <person name="Zhang L."/>
            <person name="Hao G."/>
            <person name="Liu J."/>
            <person name="Yang Y."/>
        </authorList>
    </citation>
    <scope>NUCLEOTIDE SEQUENCE [LARGE SCALE GENOMIC DNA]</scope>
    <source>
        <strain evidence="1">Cfa_2016G</strain>
        <tissue evidence="1">Leaf</tissue>
    </source>
</reference>
<gene>
    <name evidence="1" type="ORF">FH972_017548</name>
</gene>
<name>A0A5N6RM80_9ROSI</name>
<evidence type="ECO:0000313" key="1">
    <source>
        <dbReference type="EMBL" id="KAE8099577.1"/>
    </source>
</evidence>
<sequence>MLSSAGGWVLGLLERDQWFGFRCGSFLVFFLPWVSPDPCCGSVPPWVTRARSGCRLVDALRRRWLGLGFAGAGPVVWF</sequence>
<proteinExistence type="predicted"/>
<organism evidence="1 2">
    <name type="scientific">Carpinus fangiana</name>
    <dbReference type="NCBI Taxonomy" id="176857"/>
    <lineage>
        <taxon>Eukaryota</taxon>
        <taxon>Viridiplantae</taxon>
        <taxon>Streptophyta</taxon>
        <taxon>Embryophyta</taxon>
        <taxon>Tracheophyta</taxon>
        <taxon>Spermatophyta</taxon>
        <taxon>Magnoliopsida</taxon>
        <taxon>eudicotyledons</taxon>
        <taxon>Gunneridae</taxon>
        <taxon>Pentapetalae</taxon>
        <taxon>rosids</taxon>
        <taxon>fabids</taxon>
        <taxon>Fagales</taxon>
        <taxon>Betulaceae</taxon>
        <taxon>Carpinus</taxon>
    </lineage>
</organism>
<protein>
    <submittedName>
        <fullName evidence="1">Uncharacterized protein</fullName>
    </submittedName>
</protein>
<accession>A0A5N6RM80</accession>
<dbReference type="AlphaFoldDB" id="A0A5N6RM80"/>
<evidence type="ECO:0000313" key="2">
    <source>
        <dbReference type="Proteomes" id="UP000327013"/>
    </source>
</evidence>
<dbReference type="Proteomes" id="UP000327013">
    <property type="component" value="Chromosome 7"/>
</dbReference>
<keyword evidence="2" id="KW-1185">Reference proteome</keyword>